<dbReference type="GeneID" id="54484198"/>
<dbReference type="CDD" id="cd02859">
    <property type="entry name" value="E_set_AMPKbeta_like_N"/>
    <property type="match status" value="1"/>
</dbReference>
<feature type="region of interest" description="Disordered" evidence="1">
    <location>
        <begin position="1"/>
        <end position="57"/>
    </location>
</feature>
<organism evidence="2 3">
    <name type="scientific">Pseudovirgaria hyperparasitica</name>
    <dbReference type="NCBI Taxonomy" id="470096"/>
    <lineage>
        <taxon>Eukaryota</taxon>
        <taxon>Fungi</taxon>
        <taxon>Dikarya</taxon>
        <taxon>Ascomycota</taxon>
        <taxon>Pezizomycotina</taxon>
        <taxon>Dothideomycetes</taxon>
        <taxon>Dothideomycetes incertae sedis</taxon>
        <taxon>Acrospermales</taxon>
        <taxon>Acrospermaceae</taxon>
        <taxon>Pseudovirgaria</taxon>
    </lineage>
</organism>
<evidence type="ECO:0000256" key="1">
    <source>
        <dbReference type="SAM" id="MobiDB-lite"/>
    </source>
</evidence>
<name>A0A6A6WM90_9PEZI</name>
<feature type="compositionally biased region" description="Basic residues" evidence="1">
    <location>
        <begin position="8"/>
        <end position="17"/>
    </location>
</feature>
<gene>
    <name evidence="2" type="ORF">EJ05DRAFT_472233</name>
</gene>
<evidence type="ECO:0008006" key="4">
    <source>
        <dbReference type="Google" id="ProtNLM"/>
    </source>
</evidence>
<dbReference type="InterPro" id="IPR013783">
    <property type="entry name" value="Ig-like_fold"/>
</dbReference>
<dbReference type="Proteomes" id="UP000799437">
    <property type="component" value="Unassembled WGS sequence"/>
</dbReference>
<proteinExistence type="predicted"/>
<dbReference type="OrthoDB" id="5350410at2759"/>
<evidence type="ECO:0000313" key="2">
    <source>
        <dbReference type="EMBL" id="KAF2763321.1"/>
    </source>
</evidence>
<sequence length="165" mass="18431">MPFGFSLYRRRSSKPARKLSTAKSFDERDTASSADDIPLAESGARIPTPAPWRRNSDPHNLRLLAANANDIQLVSMSRPVTLTFTSPGAKPPIYVAGSFTRPPWTAIEMDQAEDAPNGDPVFIKTFDDVETGEYQYKYRLGNGDWWMLNEKVETGECHFSSLVMA</sequence>
<dbReference type="Gene3D" id="2.60.40.10">
    <property type="entry name" value="Immunoglobulins"/>
    <property type="match status" value="1"/>
</dbReference>
<reference evidence="2" key="1">
    <citation type="journal article" date="2020" name="Stud. Mycol.">
        <title>101 Dothideomycetes genomes: a test case for predicting lifestyles and emergence of pathogens.</title>
        <authorList>
            <person name="Haridas S."/>
            <person name="Albert R."/>
            <person name="Binder M."/>
            <person name="Bloem J."/>
            <person name="Labutti K."/>
            <person name="Salamov A."/>
            <person name="Andreopoulos B."/>
            <person name="Baker S."/>
            <person name="Barry K."/>
            <person name="Bills G."/>
            <person name="Bluhm B."/>
            <person name="Cannon C."/>
            <person name="Castanera R."/>
            <person name="Culley D."/>
            <person name="Daum C."/>
            <person name="Ezra D."/>
            <person name="Gonzalez J."/>
            <person name="Henrissat B."/>
            <person name="Kuo A."/>
            <person name="Liang C."/>
            <person name="Lipzen A."/>
            <person name="Lutzoni F."/>
            <person name="Magnuson J."/>
            <person name="Mondo S."/>
            <person name="Nolan M."/>
            <person name="Ohm R."/>
            <person name="Pangilinan J."/>
            <person name="Park H.-J."/>
            <person name="Ramirez L."/>
            <person name="Alfaro M."/>
            <person name="Sun H."/>
            <person name="Tritt A."/>
            <person name="Yoshinaga Y."/>
            <person name="Zwiers L.-H."/>
            <person name="Turgeon B."/>
            <person name="Goodwin S."/>
            <person name="Spatafora J."/>
            <person name="Crous P."/>
            <person name="Grigoriev I."/>
        </authorList>
    </citation>
    <scope>NUCLEOTIDE SEQUENCE</scope>
    <source>
        <strain evidence="2">CBS 121739</strain>
    </source>
</reference>
<dbReference type="RefSeq" id="XP_033605772.1">
    <property type="nucleotide sequence ID" value="XM_033743144.1"/>
</dbReference>
<evidence type="ECO:0000313" key="3">
    <source>
        <dbReference type="Proteomes" id="UP000799437"/>
    </source>
</evidence>
<dbReference type="AlphaFoldDB" id="A0A6A6WM90"/>
<protein>
    <recommendedName>
        <fullName evidence="4">AMP-activated protein kinase glycogen-binding domain-containing protein</fullName>
    </recommendedName>
</protein>
<dbReference type="EMBL" id="ML996565">
    <property type="protein sequence ID" value="KAF2763321.1"/>
    <property type="molecule type" value="Genomic_DNA"/>
</dbReference>
<dbReference type="InterPro" id="IPR014756">
    <property type="entry name" value="Ig_E-set"/>
</dbReference>
<accession>A0A6A6WM90</accession>
<dbReference type="SUPFAM" id="SSF81296">
    <property type="entry name" value="E set domains"/>
    <property type="match status" value="1"/>
</dbReference>
<keyword evidence="3" id="KW-1185">Reference proteome</keyword>